<dbReference type="HOGENOM" id="CLU_1079146_0_0_1"/>
<reference evidence="1 3" key="2">
    <citation type="journal article" date="2014" name="BMC Genomics">
        <title>An improved genome release (version Mt4.0) for the model legume Medicago truncatula.</title>
        <authorList>
            <person name="Tang H."/>
            <person name="Krishnakumar V."/>
            <person name="Bidwell S."/>
            <person name="Rosen B."/>
            <person name="Chan A."/>
            <person name="Zhou S."/>
            <person name="Gentzbittel L."/>
            <person name="Childs K.L."/>
            <person name="Yandell M."/>
            <person name="Gundlach H."/>
            <person name="Mayer K.F."/>
            <person name="Schwartz D.C."/>
            <person name="Town C.D."/>
        </authorList>
    </citation>
    <scope>GENOME REANNOTATION</scope>
    <source>
        <strain evidence="1">A17</strain>
        <strain evidence="2 3">cv. Jemalong A17</strain>
    </source>
</reference>
<evidence type="ECO:0000313" key="2">
    <source>
        <dbReference type="EnsemblPlants" id="KEH19332"/>
    </source>
</evidence>
<reference evidence="2" key="3">
    <citation type="submission" date="2015-04" db="UniProtKB">
        <authorList>
            <consortium name="EnsemblPlants"/>
        </authorList>
    </citation>
    <scope>IDENTIFICATION</scope>
    <source>
        <strain evidence="2">cv. Jemalong A17</strain>
    </source>
</reference>
<reference evidence="1 3" key="1">
    <citation type="journal article" date="2011" name="Nature">
        <title>The Medicago genome provides insight into the evolution of rhizobial symbioses.</title>
        <authorList>
            <person name="Young N.D."/>
            <person name="Debelle F."/>
            <person name="Oldroyd G.E."/>
            <person name="Geurts R."/>
            <person name="Cannon S.B."/>
            <person name="Udvardi M.K."/>
            <person name="Benedito V.A."/>
            <person name="Mayer K.F."/>
            <person name="Gouzy J."/>
            <person name="Schoof H."/>
            <person name="Van de Peer Y."/>
            <person name="Proost S."/>
            <person name="Cook D.R."/>
            <person name="Meyers B.C."/>
            <person name="Spannagl M."/>
            <person name="Cheung F."/>
            <person name="De Mita S."/>
            <person name="Krishnakumar V."/>
            <person name="Gundlach H."/>
            <person name="Zhou S."/>
            <person name="Mudge J."/>
            <person name="Bharti A.K."/>
            <person name="Murray J.D."/>
            <person name="Naoumkina M.A."/>
            <person name="Rosen B."/>
            <person name="Silverstein K.A."/>
            <person name="Tang H."/>
            <person name="Rombauts S."/>
            <person name="Zhao P.X."/>
            <person name="Zhou P."/>
            <person name="Barbe V."/>
            <person name="Bardou P."/>
            <person name="Bechner M."/>
            <person name="Bellec A."/>
            <person name="Berger A."/>
            <person name="Berges H."/>
            <person name="Bidwell S."/>
            <person name="Bisseling T."/>
            <person name="Choisne N."/>
            <person name="Couloux A."/>
            <person name="Denny R."/>
            <person name="Deshpande S."/>
            <person name="Dai X."/>
            <person name="Doyle J.J."/>
            <person name="Dudez A.M."/>
            <person name="Farmer A.D."/>
            <person name="Fouteau S."/>
            <person name="Franken C."/>
            <person name="Gibelin C."/>
            <person name="Gish J."/>
            <person name="Goldstein S."/>
            <person name="Gonzalez A.J."/>
            <person name="Green P.J."/>
            <person name="Hallab A."/>
            <person name="Hartog M."/>
            <person name="Hua A."/>
            <person name="Humphray S.J."/>
            <person name="Jeong D.H."/>
            <person name="Jing Y."/>
            <person name="Jocker A."/>
            <person name="Kenton S.M."/>
            <person name="Kim D.J."/>
            <person name="Klee K."/>
            <person name="Lai H."/>
            <person name="Lang C."/>
            <person name="Lin S."/>
            <person name="Macmil S.L."/>
            <person name="Magdelenat G."/>
            <person name="Matthews L."/>
            <person name="McCorrison J."/>
            <person name="Monaghan E.L."/>
            <person name="Mun J.H."/>
            <person name="Najar F.Z."/>
            <person name="Nicholson C."/>
            <person name="Noirot C."/>
            <person name="O'Bleness M."/>
            <person name="Paule C.R."/>
            <person name="Poulain J."/>
            <person name="Prion F."/>
            <person name="Qin B."/>
            <person name="Qu C."/>
            <person name="Retzel E.F."/>
            <person name="Riddle C."/>
            <person name="Sallet E."/>
            <person name="Samain S."/>
            <person name="Samson N."/>
            <person name="Sanders I."/>
            <person name="Saurat O."/>
            <person name="Scarpelli C."/>
            <person name="Schiex T."/>
            <person name="Segurens B."/>
            <person name="Severin A.J."/>
            <person name="Sherrier D.J."/>
            <person name="Shi R."/>
            <person name="Sims S."/>
            <person name="Singer S.R."/>
            <person name="Sinharoy S."/>
            <person name="Sterck L."/>
            <person name="Viollet A."/>
            <person name="Wang B.B."/>
            <person name="Wang K."/>
            <person name="Wang M."/>
            <person name="Wang X."/>
            <person name="Warfsmann J."/>
            <person name="Weissenbach J."/>
            <person name="White D.D."/>
            <person name="White J.D."/>
            <person name="Wiley G.B."/>
            <person name="Wincker P."/>
            <person name="Xing Y."/>
            <person name="Yang L."/>
            <person name="Yao Z."/>
            <person name="Ying F."/>
            <person name="Zhai J."/>
            <person name="Zhou L."/>
            <person name="Zuber A."/>
            <person name="Denarie J."/>
            <person name="Dixon R.A."/>
            <person name="May G.D."/>
            <person name="Schwartz D.C."/>
            <person name="Rogers J."/>
            <person name="Quetier F."/>
            <person name="Town C.D."/>
            <person name="Roe B.A."/>
        </authorList>
    </citation>
    <scope>NUCLEOTIDE SEQUENCE [LARGE SCALE GENOMIC DNA]</scope>
    <source>
        <strain evidence="1">A17</strain>
        <strain evidence="2 3">cv. Jemalong A17</strain>
    </source>
</reference>
<dbReference type="AlphaFoldDB" id="A0A072TPL0"/>
<proteinExistence type="predicted"/>
<keyword evidence="3" id="KW-1185">Reference proteome</keyword>
<sequence length="258" mass="29688">MNLKMMFMMTCTKVNLYQKTWVQLLIQCKQCGAMMWYDERIQKPYNPKKPRFSLCCMDGNIKNGKINTSMMFSFTSLGGKINTSMNDGNAPPMFIMNGENYHQMGSLLPQDGSQPKFAQLYIYDTNNEVANRMSVVGMDKDVSSLNSSIVEDIKQILDSCNPYAQAYRMVRDKLRTNDMPNLKLRILGKRGRDARRRYNIPTTSEAAALIVGDYDAADYEKGHNYRAENSTQRRNKSFNNMKEDYITVNYLVDGMPRV</sequence>
<dbReference type="Proteomes" id="UP000002051">
    <property type="component" value="Chromosome 8"/>
</dbReference>
<accession>A0A072TPL0</accession>
<evidence type="ECO:0000313" key="3">
    <source>
        <dbReference type="Proteomes" id="UP000002051"/>
    </source>
</evidence>
<dbReference type="EMBL" id="CM001224">
    <property type="protein sequence ID" value="KEH19332.1"/>
    <property type="molecule type" value="Genomic_DNA"/>
</dbReference>
<organism evidence="1 3">
    <name type="scientific">Medicago truncatula</name>
    <name type="common">Barrel medic</name>
    <name type="synonym">Medicago tribuloides</name>
    <dbReference type="NCBI Taxonomy" id="3880"/>
    <lineage>
        <taxon>Eukaryota</taxon>
        <taxon>Viridiplantae</taxon>
        <taxon>Streptophyta</taxon>
        <taxon>Embryophyta</taxon>
        <taxon>Tracheophyta</taxon>
        <taxon>Spermatophyta</taxon>
        <taxon>Magnoliopsida</taxon>
        <taxon>eudicotyledons</taxon>
        <taxon>Gunneridae</taxon>
        <taxon>Pentapetalae</taxon>
        <taxon>rosids</taxon>
        <taxon>fabids</taxon>
        <taxon>Fabales</taxon>
        <taxon>Fabaceae</taxon>
        <taxon>Papilionoideae</taxon>
        <taxon>50 kb inversion clade</taxon>
        <taxon>NPAAA clade</taxon>
        <taxon>Hologalegina</taxon>
        <taxon>IRL clade</taxon>
        <taxon>Trifolieae</taxon>
        <taxon>Medicago</taxon>
    </lineage>
</organism>
<dbReference type="PANTHER" id="PTHR45786:SF66">
    <property type="entry name" value="HOOK MOTIF PROTEIN, PUTATIVE-RELATED"/>
    <property type="match status" value="1"/>
</dbReference>
<name>A0A072TPL0_MEDTR</name>
<protein>
    <submittedName>
        <fullName evidence="1">AT hook motif protein, putative</fullName>
    </submittedName>
</protein>
<dbReference type="PANTHER" id="PTHR45786">
    <property type="entry name" value="DNA BINDING PROTEIN-LIKE"/>
    <property type="match status" value="1"/>
</dbReference>
<dbReference type="EnsemblPlants" id="KEH19332">
    <property type="protein sequence ID" value="KEH19332"/>
    <property type="gene ID" value="MTR_8g447120"/>
</dbReference>
<gene>
    <name evidence="1" type="ordered locus">MTR_8g447120</name>
</gene>
<evidence type="ECO:0000313" key="1">
    <source>
        <dbReference type="EMBL" id="KEH19332.1"/>
    </source>
</evidence>